<accession>A0A803NHK0</accession>
<protein>
    <submittedName>
        <fullName evidence="2">Uncharacterized protein</fullName>
    </submittedName>
</protein>
<organism evidence="2 3">
    <name type="scientific">Cannabis sativa</name>
    <name type="common">Hemp</name>
    <name type="synonym">Marijuana</name>
    <dbReference type="NCBI Taxonomy" id="3483"/>
    <lineage>
        <taxon>Eukaryota</taxon>
        <taxon>Viridiplantae</taxon>
        <taxon>Streptophyta</taxon>
        <taxon>Embryophyta</taxon>
        <taxon>Tracheophyta</taxon>
        <taxon>Spermatophyta</taxon>
        <taxon>Magnoliopsida</taxon>
        <taxon>eudicotyledons</taxon>
        <taxon>Gunneridae</taxon>
        <taxon>Pentapetalae</taxon>
        <taxon>rosids</taxon>
        <taxon>fabids</taxon>
        <taxon>Rosales</taxon>
        <taxon>Cannabaceae</taxon>
        <taxon>Cannabis</taxon>
    </lineage>
</organism>
<dbReference type="EMBL" id="UZAU01000036">
    <property type="status" value="NOT_ANNOTATED_CDS"/>
    <property type="molecule type" value="Genomic_DNA"/>
</dbReference>
<proteinExistence type="predicted"/>
<dbReference type="AlphaFoldDB" id="A0A803NHK0"/>
<evidence type="ECO:0000313" key="3">
    <source>
        <dbReference type="Proteomes" id="UP000596661"/>
    </source>
</evidence>
<evidence type="ECO:0000256" key="1">
    <source>
        <dbReference type="SAM" id="Coils"/>
    </source>
</evidence>
<name>A0A803NHK0_CANSA</name>
<feature type="coiled-coil region" evidence="1">
    <location>
        <begin position="81"/>
        <end position="108"/>
    </location>
</feature>
<evidence type="ECO:0000313" key="2">
    <source>
        <dbReference type="EnsemblPlants" id="cds.evm.model.01.1551"/>
    </source>
</evidence>
<keyword evidence="1" id="KW-0175">Coiled coil</keyword>
<dbReference type="EnsemblPlants" id="evm.model.01.1551">
    <property type="protein sequence ID" value="cds.evm.model.01.1551"/>
    <property type="gene ID" value="evm.TU.01.1551"/>
</dbReference>
<dbReference type="Proteomes" id="UP000596661">
    <property type="component" value="Chromosome 1"/>
</dbReference>
<reference evidence="2" key="1">
    <citation type="submission" date="2018-11" db="EMBL/GenBank/DDBJ databases">
        <authorList>
            <person name="Grassa J C."/>
        </authorList>
    </citation>
    <scope>NUCLEOTIDE SEQUENCE [LARGE SCALE GENOMIC DNA]</scope>
</reference>
<sequence length="122" mass="14301">MAKRSCTLVNKLAYELELLKLERTNAEQRREEAIKALAYANAKMESIIKQRVNESLDKVVVYKKKATKTEREHGDRYKVKYTQALSRISDLEVDLKQAKQNLKHAELRQPFCLKSMTRNLNF</sequence>
<reference evidence="2" key="2">
    <citation type="submission" date="2021-03" db="UniProtKB">
        <authorList>
            <consortium name="EnsemblPlants"/>
        </authorList>
    </citation>
    <scope>IDENTIFICATION</scope>
</reference>
<dbReference type="Gramene" id="evm.model.01.1551">
    <property type="protein sequence ID" value="cds.evm.model.01.1551"/>
    <property type="gene ID" value="evm.TU.01.1551"/>
</dbReference>
<keyword evidence="3" id="KW-1185">Reference proteome</keyword>
<feature type="coiled-coil region" evidence="1">
    <location>
        <begin position="9"/>
        <end position="36"/>
    </location>
</feature>